<sequence length="42" mass="4475">MAVVSPIVSTVETIYTNIIATIASIWNENPNWNGTGIDINAA</sequence>
<organism evidence="1">
    <name type="scientific">bioreactor metagenome</name>
    <dbReference type="NCBI Taxonomy" id="1076179"/>
    <lineage>
        <taxon>unclassified sequences</taxon>
        <taxon>metagenomes</taxon>
        <taxon>ecological metagenomes</taxon>
    </lineage>
</organism>
<comment type="caution">
    <text evidence="1">The sequence shown here is derived from an EMBL/GenBank/DDBJ whole genome shotgun (WGS) entry which is preliminary data.</text>
</comment>
<evidence type="ECO:0000313" key="1">
    <source>
        <dbReference type="EMBL" id="MPM65204.1"/>
    </source>
</evidence>
<protein>
    <submittedName>
        <fullName evidence="1">Uncharacterized protein</fullName>
    </submittedName>
</protein>
<dbReference type="EMBL" id="VSSQ01020390">
    <property type="protein sequence ID" value="MPM65204.1"/>
    <property type="molecule type" value="Genomic_DNA"/>
</dbReference>
<gene>
    <name evidence="1" type="ORF">SDC9_112097</name>
</gene>
<dbReference type="AlphaFoldDB" id="A0A645BTS2"/>
<proteinExistence type="predicted"/>
<reference evidence="1" key="1">
    <citation type="submission" date="2019-08" db="EMBL/GenBank/DDBJ databases">
        <authorList>
            <person name="Kucharzyk K."/>
            <person name="Murdoch R.W."/>
            <person name="Higgins S."/>
            <person name="Loffler F."/>
        </authorList>
    </citation>
    <scope>NUCLEOTIDE SEQUENCE</scope>
</reference>
<name>A0A645BTS2_9ZZZZ</name>
<accession>A0A645BTS2</accession>